<dbReference type="OrthoDB" id="5999633at2"/>
<evidence type="ECO:0000313" key="4">
    <source>
        <dbReference type="Proteomes" id="UP000514411"/>
    </source>
</evidence>
<dbReference type="AlphaFoldDB" id="A0A7U7D6J7"/>
<protein>
    <submittedName>
        <fullName evidence="2">Uncharacterized protein</fullName>
    </submittedName>
</protein>
<reference evidence="2 4" key="1">
    <citation type="submission" date="2020-07" db="EMBL/GenBank/DDBJ databases">
        <authorList>
            <person name="Teixeira M."/>
        </authorList>
    </citation>
    <scope>NUCLEOTIDE SEQUENCE</scope>
    <source>
        <strain evidence="3">3</strain>
        <strain evidence="2">Xanthomonas arboricola pv. juglandis CPBF 427</strain>
    </source>
</reference>
<evidence type="ECO:0000256" key="1">
    <source>
        <dbReference type="SAM" id="MobiDB-lite"/>
    </source>
</evidence>
<sequence length="151" mass="16346">MAKKSDAKRKAKLKERRKQAEAAQSKTLAAPSEVGAWFAAHDAEPNIMAELVTEDGALFAYVEGDGNEWTLIVEDNPVAGTSDEIVALGMLLNVAVDGLATGNTSRLHFSQWLAQEIDERCEAAGIDWSSFARSLLPPEKRLLLLPAVQAI</sequence>
<organism evidence="2">
    <name type="scientific">Xanthomonas campestris pv. juglandis</name>
    <name type="common">Xanthomonas arboricola pv. juglandis</name>
    <dbReference type="NCBI Taxonomy" id="195709"/>
    <lineage>
        <taxon>Bacteria</taxon>
        <taxon>Pseudomonadati</taxon>
        <taxon>Pseudomonadota</taxon>
        <taxon>Gammaproteobacteria</taxon>
        <taxon>Lysobacterales</taxon>
        <taxon>Lysobacteraceae</taxon>
        <taxon>Xanthomonas</taxon>
    </lineage>
</organism>
<feature type="compositionally biased region" description="Basic residues" evidence="1">
    <location>
        <begin position="1"/>
        <end position="17"/>
    </location>
</feature>
<feature type="region of interest" description="Disordered" evidence="1">
    <location>
        <begin position="1"/>
        <end position="28"/>
    </location>
</feature>
<evidence type="ECO:0000313" key="3">
    <source>
        <dbReference type="EMBL" id="CAD1787096.1"/>
    </source>
</evidence>
<gene>
    <name evidence="3" type="ORF">XSP_000471</name>
    <name evidence="2" type="ORF">XSP_000472</name>
</gene>
<evidence type="ECO:0000313" key="2">
    <source>
        <dbReference type="EMBL" id="CAD0312731.1"/>
    </source>
</evidence>
<accession>A0A7U7D6J7</accession>
<dbReference type="EMBL" id="LR861807">
    <property type="protein sequence ID" value="CAD1787096.1"/>
    <property type="molecule type" value="Genomic_DNA"/>
</dbReference>
<name>A0A7U7D6J7_XANCJ</name>
<dbReference type="RefSeq" id="WP_016904492.1">
    <property type="nucleotide sequence ID" value="NZ_CP168206.1"/>
</dbReference>
<dbReference type="Proteomes" id="UP000514411">
    <property type="component" value="Chromosome"/>
</dbReference>
<dbReference type="EMBL" id="LR824643">
    <property type="protein sequence ID" value="CAD0312731.1"/>
    <property type="molecule type" value="Genomic_DNA"/>
</dbReference>
<proteinExistence type="predicted"/>